<evidence type="ECO:0000256" key="5">
    <source>
        <dbReference type="PROSITE-ProRule" id="PRU00023"/>
    </source>
</evidence>
<gene>
    <name evidence="8" type="ORF">MCOS_LOCUS8790</name>
</gene>
<evidence type="ECO:0000256" key="1">
    <source>
        <dbReference type="ARBA" id="ARBA00004123"/>
    </source>
</evidence>
<feature type="region of interest" description="Disordered" evidence="7">
    <location>
        <begin position="647"/>
        <end position="722"/>
    </location>
</feature>
<dbReference type="STRING" id="53468.A0A0R3UM41"/>
<feature type="coiled-coil region" evidence="6">
    <location>
        <begin position="1300"/>
        <end position="1372"/>
    </location>
</feature>
<keyword evidence="5" id="KW-0040">ANK repeat</keyword>
<dbReference type="EMBL" id="UXSR01005574">
    <property type="protein sequence ID" value="VDD82787.1"/>
    <property type="molecule type" value="Genomic_DNA"/>
</dbReference>
<keyword evidence="4" id="KW-0539">Nucleus</keyword>
<feature type="compositionally biased region" description="Polar residues" evidence="7">
    <location>
        <begin position="324"/>
        <end position="334"/>
    </location>
</feature>
<proteinExistence type="predicted"/>
<dbReference type="SUPFAM" id="SSF48403">
    <property type="entry name" value="Ankyrin repeat"/>
    <property type="match status" value="1"/>
</dbReference>
<keyword evidence="6" id="KW-0175">Coiled coil</keyword>
<dbReference type="Pfam" id="PF12796">
    <property type="entry name" value="Ank_2"/>
    <property type="match status" value="1"/>
</dbReference>
<dbReference type="Gene3D" id="1.25.40.10">
    <property type="entry name" value="Tetratricopeptide repeat domain"/>
    <property type="match status" value="1"/>
</dbReference>
<comment type="subcellular location">
    <subcellularLocation>
        <location evidence="1">Nucleus</location>
    </subcellularLocation>
</comment>
<dbReference type="Gene3D" id="3.80.10.10">
    <property type="entry name" value="Ribonuclease Inhibitor"/>
    <property type="match status" value="1"/>
</dbReference>
<feature type="repeat" description="ANK" evidence="5">
    <location>
        <begin position="437"/>
        <end position="469"/>
    </location>
</feature>
<dbReference type="SMART" id="SM00248">
    <property type="entry name" value="ANK"/>
    <property type="match status" value="3"/>
</dbReference>
<feature type="compositionally biased region" description="Basic residues" evidence="7">
    <location>
        <begin position="545"/>
        <end position="556"/>
    </location>
</feature>
<protein>
    <recommendedName>
        <fullName evidence="10">Tonsoku-like protein</fullName>
    </recommendedName>
</protein>
<dbReference type="PANTHER" id="PTHR46358">
    <property type="entry name" value="TONSOKU-LIKE PROTEIN"/>
    <property type="match status" value="1"/>
</dbReference>
<feature type="region of interest" description="Disordered" evidence="7">
    <location>
        <begin position="826"/>
        <end position="847"/>
    </location>
</feature>
<dbReference type="GO" id="GO:0031297">
    <property type="term" value="P:replication fork processing"/>
    <property type="evidence" value="ECO:0007669"/>
    <property type="project" value="TreeGrafter"/>
</dbReference>
<evidence type="ECO:0000256" key="6">
    <source>
        <dbReference type="SAM" id="Coils"/>
    </source>
</evidence>
<feature type="region of interest" description="Disordered" evidence="7">
    <location>
        <begin position="545"/>
        <end position="570"/>
    </location>
</feature>
<dbReference type="SUPFAM" id="SSF52047">
    <property type="entry name" value="RNI-like"/>
    <property type="match status" value="1"/>
</dbReference>
<feature type="repeat" description="ANK" evidence="5">
    <location>
        <begin position="403"/>
        <end position="436"/>
    </location>
</feature>
<evidence type="ECO:0008006" key="10">
    <source>
        <dbReference type="Google" id="ProtNLM"/>
    </source>
</evidence>
<dbReference type="OrthoDB" id="5806726at2759"/>
<dbReference type="InterPro" id="IPR032675">
    <property type="entry name" value="LRR_dom_sf"/>
</dbReference>
<dbReference type="Gene3D" id="1.25.40.20">
    <property type="entry name" value="Ankyrin repeat-containing domain"/>
    <property type="match status" value="1"/>
</dbReference>
<evidence type="ECO:0000313" key="8">
    <source>
        <dbReference type="EMBL" id="VDD82787.1"/>
    </source>
</evidence>
<name>A0A0R3UM41_MESCO</name>
<feature type="compositionally biased region" description="Low complexity" evidence="7">
    <location>
        <begin position="711"/>
        <end position="722"/>
    </location>
</feature>
<keyword evidence="3" id="KW-0677">Repeat</keyword>
<reference evidence="8 9" key="1">
    <citation type="submission" date="2018-10" db="EMBL/GenBank/DDBJ databases">
        <authorList>
            <consortium name="Pathogen Informatics"/>
        </authorList>
    </citation>
    <scope>NUCLEOTIDE SEQUENCE [LARGE SCALE GENOMIC DNA]</scope>
</reference>
<dbReference type="Proteomes" id="UP000267029">
    <property type="component" value="Unassembled WGS sequence"/>
</dbReference>
<dbReference type="PROSITE" id="PS50088">
    <property type="entry name" value="ANK_REPEAT"/>
    <property type="match status" value="2"/>
</dbReference>
<dbReference type="GO" id="GO:0000724">
    <property type="term" value="P:double-strand break repair via homologous recombination"/>
    <property type="evidence" value="ECO:0007669"/>
    <property type="project" value="TreeGrafter"/>
</dbReference>
<evidence type="ECO:0000313" key="9">
    <source>
        <dbReference type="Proteomes" id="UP000267029"/>
    </source>
</evidence>
<dbReference type="GO" id="GO:0043596">
    <property type="term" value="C:nuclear replication fork"/>
    <property type="evidence" value="ECO:0007669"/>
    <property type="project" value="TreeGrafter"/>
</dbReference>
<dbReference type="InterPro" id="IPR002110">
    <property type="entry name" value="Ankyrin_rpt"/>
</dbReference>
<evidence type="ECO:0000256" key="7">
    <source>
        <dbReference type="SAM" id="MobiDB-lite"/>
    </source>
</evidence>
<dbReference type="InterPro" id="IPR011990">
    <property type="entry name" value="TPR-like_helical_dom_sf"/>
</dbReference>
<evidence type="ECO:0000256" key="2">
    <source>
        <dbReference type="ARBA" id="ARBA00022614"/>
    </source>
</evidence>
<organism evidence="8 9">
    <name type="scientific">Mesocestoides corti</name>
    <name type="common">Flatworm</name>
    <dbReference type="NCBI Taxonomy" id="53468"/>
    <lineage>
        <taxon>Eukaryota</taxon>
        <taxon>Metazoa</taxon>
        <taxon>Spiralia</taxon>
        <taxon>Lophotrochozoa</taxon>
        <taxon>Platyhelminthes</taxon>
        <taxon>Cestoda</taxon>
        <taxon>Eucestoda</taxon>
        <taxon>Cyclophyllidea</taxon>
        <taxon>Mesocestoididae</taxon>
        <taxon>Mesocestoides</taxon>
    </lineage>
</organism>
<keyword evidence="2" id="KW-0433">Leucine-rich repeat</keyword>
<keyword evidence="9" id="KW-1185">Reference proteome</keyword>
<dbReference type="InterPro" id="IPR036770">
    <property type="entry name" value="Ankyrin_rpt-contain_sf"/>
</dbReference>
<feature type="region of interest" description="Disordered" evidence="7">
    <location>
        <begin position="317"/>
        <end position="341"/>
    </location>
</feature>
<feature type="compositionally biased region" description="Low complexity" evidence="7">
    <location>
        <begin position="834"/>
        <end position="845"/>
    </location>
</feature>
<dbReference type="Gene3D" id="3.10.20.90">
    <property type="entry name" value="Phosphatidylinositol 3-kinase Catalytic Subunit, Chain A, domain 1"/>
    <property type="match status" value="1"/>
</dbReference>
<dbReference type="SUPFAM" id="SSF48452">
    <property type="entry name" value="TPR-like"/>
    <property type="match status" value="1"/>
</dbReference>
<dbReference type="PROSITE" id="PS50297">
    <property type="entry name" value="ANK_REP_REGION"/>
    <property type="match status" value="2"/>
</dbReference>
<dbReference type="PANTHER" id="PTHR46358:SF1">
    <property type="entry name" value="TONSOKU-LIKE PROTEIN"/>
    <property type="match status" value="1"/>
</dbReference>
<evidence type="ECO:0000256" key="4">
    <source>
        <dbReference type="ARBA" id="ARBA00023242"/>
    </source>
</evidence>
<evidence type="ECO:0000256" key="3">
    <source>
        <dbReference type="ARBA" id="ARBA00022737"/>
    </source>
</evidence>
<dbReference type="InterPro" id="IPR052311">
    <property type="entry name" value="MMS22L-TONSL_complex_comp"/>
</dbReference>
<sequence length="1388" mass="152108">MKLKKLKQQQLRAKTLREKIEATLAVALFYYESDDYASAVSEYKALLELYESGTVVEKLQLALTHRSLAECYLELADFNNAIKHSNQYLKLAKEESNFLEQQRAFVTIGRCFECRADNVFNGELSKKSLFAAKQAILKSIELTKSVKGHVLRSCGDFDSARARFDQCIKISYKYSLKKLLWGEAAFTKKRLEVCDSEGLDQLSALAKQVDCGLVSAAEACASLGAYALCAHFYHREIEFLTSLSGYSLSSSTNLSEEELARSWLSLARALIQSPKNTPPGFHLTGIRECLDELVEYHRSCGRMSLASLYADELKALGDSESHQPNDPTTSSQVRIQGRRKGEIESDVDLDFETQNKSLDEAIEVLSSDSDIAQCVDVSNGANDLIESQGKRRNKALCLKTNLKGESPLHVAAINGNLEHVVKLVEVLAHPINIRDGAGWLPIHEAAFHDHADIAIYLLDKGAHLDDTGCQKDLSTPLFEAIHGNALKTATILVNRESYEKWCTHRPQKPPLAAPTQATESIAFMNAGEVDDANLEHNLPLMNKKKRSKSFFSRRQRISSESSSGEETCKQKKYLKRNSLDSSLSLGYTKAVNDYRNAMRAVGSSAVRSSIEACVVDDDTSENRAGDLTGVPADDTASWLEDDLKCSRQKKKRSKKALYQPLRYSPQPQFPYPRSTHLPDADAFDPAEALSSTQIQAHAPSHVPQPSSAETPAAPAIQASQQPTVQLPTQTSGVTWCTVKVTFSDISLLLPVDSQHRTVNWLAEEAYRRHQLLLDQELPATTNQVRIRSPDGALLLPTDLLCSVLPTALQGANPELMAEIVQPSIHATGVRNRSRTPNRPTPTETSVPPVLVLGSANTLEGLGHISSLTLRRSISNALDTGLLDLSFQALGGPGCANALLEYVKLRAENRHVTKLCLDGNLLSPNDLQERSSSERPVLLLAFQKVLTPHLKELSLADNFLTIDAVITLLSGGQYLPSVPANQITHLCLSHNPLFVQPTDPSRNTVTSPTTLPWFNTDQLFLTDTGASNVPPSTTLSCLLAACPRLIRLELINCDITPTVWQNALVPRFVSTSSFSYSSERTLSNPTVSHLSELDISLNPLSSKMLNTDGDSLFDVLSAPEGKGHSLLSSLRVLSVRGSLSVSGCKRGGTGLVLGDEALSGETWMLCEDFCKDTTTKPSGDVFIACLSRLLDATLDVGCCNLTEGCLPNLQRLLAAPSTTLTSLSCDRNPGLRKGTVWANVLSTSGQASSPLVSLCIDIPLLVTEGDLTATVEAVARKFSPSTCPTPLQEFTLIGSVTWPKRSRLEKQLKEAEVKASLAQRELSAAEKAYSSAQSEELLLCEKKQLLLHKLETLNSMNDRLHQLFTQNQESEIELENCTSKRQAEVSSEW</sequence>
<accession>A0A0R3UM41</accession>